<evidence type="ECO:0008006" key="3">
    <source>
        <dbReference type="Google" id="ProtNLM"/>
    </source>
</evidence>
<reference evidence="1 2" key="1">
    <citation type="submission" date="2023-08" db="EMBL/GenBank/DDBJ databases">
        <authorList>
            <person name="Park J.-S."/>
        </authorList>
    </citation>
    <scope>NUCLEOTIDE SEQUENCE [LARGE SCALE GENOMIC DNA]</scope>
    <source>
        <strain evidence="1 2">2205SS18-9</strain>
    </source>
</reference>
<dbReference type="RefSeq" id="WP_305991903.1">
    <property type="nucleotide sequence ID" value="NZ_JAVAMP010000003.1"/>
</dbReference>
<evidence type="ECO:0000313" key="2">
    <source>
        <dbReference type="Proteomes" id="UP001231941"/>
    </source>
</evidence>
<evidence type="ECO:0000313" key="1">
    <source>
        <dbReference type="EMBL" id="MDP5274600.1"/>
    </source>
</evidence>
<proteinExistence type="predicted"/>
<organism evidence="1 2">
    <name type="scientific">Chengkuizengella axinellae</name>
    <dbReference type="NCBI Taxonomy" id="3064388"/>
    <lineage>
        <taxon>Bacteria</taxon>
        <taxon>Bacillati</taxon>
        <taxon>Bacillota</taxon>
        <taxon>Bacilli</taxon>
        <taxon>Bacillales</taxon>
        <taxon>Paenibacillaceae</taxon>
        <taxon>Chengkuizengella</taxon>
    </lineage>
</organism>
<gene>
    <name evidence="1" type="ORF">Q5Y73_10805</name>
</gene>
<protein>
    <recommendedName>
        <fullName evidence="3">Butirosin biosynthesis protein H N-terminal domain-containing protein</fullName>
    </recommendedName>
</protein>
<dbReference type="EMBL" id="JAVAMP010000003">
    <property type="protein sequence ID" value="MDP5274600.1"/>
    <property type="molecule type" value="Genomic_DNA"/>
</dbReference>
<comment type="caution">
    <text evidence="1">The sequence shown here is derived from an EMBL/GenBank/DDBJ whole genome shotgun (WGS) entry which is preliminary data.</text>
</comment>
<accession>A0ABT9IZ04</accession>
<sequence length="364" mass="43704">MREKYIPINLFNDIWISCYYNNLISILLSNHVKSNFLPAMIKSSYKIRILKDEMDKGFKEIHFTLGWLMLMKKFTHFGQLDDAFMNKEVKIEDFTNSAESIKKHIHEGNYVFFPVNRYFLKGGVNYKKDDFFHLALFTGYSDEKKQFQLSEDCVKPGLQQIYDLDYEALDQSNHYFKKLNEEKNRTGEFYVINHKSNINQIKIPVADIIAEFKNHLLSTSDERELFTDYEGIEVLKLYEETFYEAMSDVRQLDNLYFYLSEPIQHIQLRIYLIHFIQSQLNINKMNYLEVFNEIKKKWDQYRNIIQLSYIRNPDRQNFQNNLKNKKEVISTLIEGIYKLEKNVTETLIVELDQYKEQFLELSLN</sequence>
<name>A0ABT9IZ04_9BACL</name>
<dbReference type="Proteomes" id="UP001231941">
    <property type="component" value="Unassembled WGS sequence"/>
</dbReference>
<keyword evidence="2" id="KW-1185">Reference proteome</keyword>